<dbReference type="PROSITE" id="PS51352">
    <property type="entry name" value="THIOREDOXIN_2"/>
    <property type="match status" value="1"/>
</dbReference>
<dbReference type="GO" id="GO:0016209">
    <property type="term" value="F:antioxidant activity"/>
    <property type="evidence" value="ECO:0007669"/>
    <property type="project" value="InterPro"/>
</dbReference>
<sequence>MGIAIPISATSPTGSLFLTNGGQLSGEWRDNASADEVSWQPPFTNEPYAFPWGNVAYAQFPPPREAAAQPGAYRIDTTSGDVLVGDLVDVNPEWVTLAVNLGPRRGEEPIKVARASIRSITRTDGAGGRVYMGPDPLSEWTTGDGDAWRYSQGALSTSRHDAVAYRGMTLPEKALIEIEVSWKVKADFSLELGVPRYRGKAIGSQVGADEELANLAEKLALPMRGRVRQAPNRESSETTNAFRLETVSDYLVAVRETDEATNLTIIRKLDKGAGRVSLLLYLDQPQNRLVVTSLRKEQLAELSVDCGENPLESGVLLTNREGDIQLDKLYVSEWNGESPTTDRTDQPSVTLTDGKIVYGEVVGYQPDDKKLLFAKPPERHAPAEKDVEPDADASPAEEQPEETEEEGADETLTGDQTQPAAEPDSEEPDSEEPTSEETPNEVALDDIAYIYFALPQSPSAAPARPDNLLTVVSHEGLRITGVARGVANQELSLSSESLEQPLHLPLSEIRSVRTFAQPQPVEQKWSVPRLEVEGLQTSGELTGAEASPGGSCLLWRPQGSRNAVALRNDASGRIDFRLPKESKPDDPTLTPRRRQPNNGIFGAIGAIFSRKQATSTSRESHPTPSQPAMMYLRLGDKIPCKIDRIDEQGVFFSSPYSNADFATHENIKAIELVIRGVDGRLTSDRRDHLLTLPRMRAQNPPTHLLVSTRGDYVRCRLLRLTEKTADVEIGLEETQLDRSRIARIIWLDPPPDEDDEPTSKKAEELGAADQLRVQAVRRDGVRLTFRLQAFETPSEEEPAGASKDAAPALVGASDVLAACVVKLADIDVLLFGDRIEQAAAELSYQRWKMRHAIEPRDVIEGESEDVSAGFPLVGLQAPELQLPFFNQGDRKQRKEFKVVDYKGDVLILDFWASWCGPCMQAMPKLQQIGNDYADKGVHVVAVNLQDSAEEIRAALLRLKIEPTIALDRDGVAAQRYQVTGIPQTVLIDREGNVANVFVGGNFEEKLRNAIDAALAEAEDAP</sequence>
<dbReference type="PANTHER" id="PTHR42852:SF17">
    <property type="entry name" value="THIOREDOXIN-LIKE PROTEIN HI_1115"/>
    <property type="match status" value="1"/>
</dbReference>
<dbReference type="EMBL" id="CP036349">
    <property type="protein sequence ID" value="QDV75420.1"/>
    <property type="molecule type" value="Genomic_DNA"/>
</dbReference>
<evidence type="ECO:0000313" key="4">
    <source>
        <dbReference type="Proteomes" id="UP000316426"/>
    </source>
</evidence>
<accession>A0A518KC91</accession>
<dbReference type="PANTHER" id="PTHR42852">
    <property type="entry name" value="THIOL:DISULFIDE INTERCHANGE PROTEIN DSBE"/>
    <property type="match status" value="1"/>
</dbReference>
<protein>
    <submittedName>
        <fullName evidence="3">Thiol:disulfide interchange protein CycY</fullName>
    </submittedName>
</protein>
<dbReference type="Pfam" id="PF00578">
    <property type="entry name" value="AhpC-TSA"/>
    <property type="match status" value="1"/>
</dbReference>
<evidence type="ECO:0000259" key="2">
    <source>
        <dbReference type="PROSITE" id="PS51352"/>
    </source>
</evidence>
<name>A0A518KC91_9BACT</name>
<feature type="compositionally biased region" description="Acidic residues" evidence="1">
    <location>
        <begin position="398"/>
        <end position="409"/>
    </location>
</feature>
<dbReference type="InterPro" id="IPR000866">
    <property type="entry name" value="AhpC/TSA"/>
</dbReference>
<keyword evidence="4" id="KW-1185">Reference proteome</keyword>
<dbReference type="InterPro" id="IPR036249">
    <property type="entry name" value="Thioredoxin-like_sf"/>
</dbReference>
<dbReference type="SUPFAM" id="SSF52833">
    <property type="entry name" value="Thioredoxin-like"/>
    <property type="match status" value="1"/>
</dbReference>
<dbReference type="AlphaFoldDB" id="A0A518KC91"/>
<feature type="region of interest" description="Disordered" evidence="1">
    <location>
        <begin position="380"/>
        <end position="441"/>
    </location>
</feature>
<evidence type="ECO:0000256" key="1">
    <source>
        <dbReference type="SAM" id="MobiDB-lite"/>
    </source>
</evidence>
<dbReference type="InterPro" id="IPR013766">
    <property type="entry name" value="Thioredoxin_domain"/>
</dbReference>
<feature type="compositionally biased region" description="Acidic residues" evidence="1">
    <location>
        <begin position="423"/>
        <end position="439"/>
    </location>
</feature>
<feature type="domain" description="Thioredoxin" evidence="2">
    <location>
        <begin position="871"/>
        <end position="1015"/>
    </location>
</feature>
<dbReference type="Proteomes" id="UP000316426">
    <property type="component" value="Chromosome"/>
</dbReference>
<gene>
    <name evidence="3" type="primary">cycY</name>
    <name evidence="3" type="ORF">Spa11_36370</name>
</gene>
<feature type="compositionally biased region" description="Basic and acidic residues" evidence="1">
    <location>
        <begin position="576"/>
        <end position="586"/>
    </location>
</feature>
<dbReference type="InterPro" id="IPR050553">
    <property type="entry name" value="Thioredoxin_ResA/DsbE_sf"/>
</dbReference>
<evidence type="ECO:0000313" key="3">
    <source>
        <dbReference type="EMBL" id="QDV75420.1"/>
    </source>
</evidence>
<dbReference type="Gene3D" id="3.40.30.10">
    <property type="entry name" value="Glutaredoxin"/>
    <property type="match status" value="1"/>
</dbReference>
<organism evidence="3 4">
    <name type="scientific">Botrimarina mediterranea</name>
    <dbReference type="NCBI Taxonomy" id="2528022"/>
    <lineage>
        <taxon>Bacteria</taxon>
        <taxon>Pseudomonadati</taxon>
        <taxon>Planctomycetota</taxon>
        <taxon>Planctomycetia</taxon>
        <taxon>Pirellulales</taxon>
        <taxon>Lacipirellulaceae</taxon>
        <taxon>Botrimarina</taxon>
    </lineage>
</organism>
<reference evidence="3 4" key="1">
    <citation type="submission" date="2019-02" db="EMBL/GenBank/DDBJ databases">
        <title>Deep-cultivation of Planctomycetes and their phenomic and genomic characterization uncovers novel biology.</title>
        <authorList>
            <person name="Wiegand S."/>
            <person name="Jogler M."/>
            <person name="Boedeker C."/>
            <person name="Pinto D."/>
            <person name="Vollmers J."/>
            <person name="Rivas-Marin E."/>
            <person name="Kohn T."/>
            <person name="Peeters S.H."/>
            <person name="Heuer A."/>
            <person name="Rast P."/>
            <person name="Oberbeckmann S."/>
            <person name="Bunk B."/>
            <person name="Jeske O."/>
            <person name="Meyerdierks A."/>
            <person name="Storesund J.E."/>
            <person name="Kallscheuer N."/>
            <person name="Luecker S."/>
            <person name="Lage O.M."/>
            <person name="Pohl T."/>
            <person name="Merkel B.J."/>
            <person name="Hornburger P."/>
            <person name="Mueller R.-W."/>
            <person name="Bruemmer F."/>
            <person name="Labrenz M."/>
            <person name="Spormann A.M."/>
            <person name="Op den Camp H."/>
            <person name="Overmann J."/>
            <person name="Amann R."/>
            <person name="Jetten M.S.M."/>
            <person name="Mascher T."/>
            <person name="Medema M.H."/>
            <person name="Devos D.P."/>
            <person name="Kaster A.-K."/>
            <person name="Ovreas L."/>
            <person name="Rohde M."/>
            <person name="Galperin M.Y."/>
            <person name="Jogler C."/>
        </authorList>
    </citation>
    <scope>NUCLEOTIDE SEQUENCE [LARGE SCALE GENOMIC DNA]</scope>
    <source>
        <strain evidence="3 4">Spa11</strain>
    </source>
</reference>
<proteinExistence type="predicted"/>
<dbReference type="KEGG" id="bmei:Spa11_36370"/>
<feature type="region of interest" description="Disordered" evidence="1">
    <location>
        <begin position="576"/>
        <end position="597"/>
    </location>
</feature>
<feature type="compositionally biased region" description="Low complexity" evidence="1">
    <location>
        <begin position="410"/>
        <end position="422"/>
    </location>
</feature>
<dbReference type="GO" id="GO:0016491">
    <property type="term" value="F:oxidoreductase activity"/>
    <property type="evidence" value="ECO:0007669"/>
    <property type="project" value="InterPro"/>
</dbReference>
<dbReference type="CDD" id="cd02966">
    <property type="entry name" value="TlpA_like_family"/>
    <property type="match status" value="1"/>
</dbReference>